<evidence type="ECO:0000259" key="2">
    <source>
        <dbReference type="Pfam" id="PF12674"/>
    </source>
</evidence>
<feature type="domain" description="Putative zinc ribbon" evidence="2">
    <location>
        <begin position="3"/>
        <end position="76"/>
    </location>
</feature>
<dbReference type="InterPro" id="IPR025868">
    <property type="entry name" value="Zn_ribbon_dom_put"/>
</dbReference>
<feature type="compositionally biased region" description="Low complexity" evidence="1">
    <location>
        <begin position="92"/>
        <end position="121"/>
    </location>
</feature>
<reference evidence="4" key="1">
    <citation type="submission" date="2017-09" db="EMBL/GenBank/DDBJ databases">
        <title>Depth-based differentiation of microbial function through sediment-hosted aquifers and enrichment of novel symbionts in the deep terrestrial subsurface.</title>
        <authorList>
            <person name="Probst A.J."/>
            <person name="Ladd B."/>
            <person name="Jarett J.K."/>
            <person name="Geller-Mcgrath D.E."/>
            <person name="Sieber C.M.K."/>
            <person name="Emerson J.B."/>
            <person name="Anantharaman K."/>
            <person name="Thomas B.C."/>
            <person name="Malmstrom R."/>
            <person name="Stieglmeier M."/>
            <person name="Klingl A."/>
            <person name="Woyke T."/>
            <person name="Ryan C.M."/>
            <person name="Banfield J.F."/>
        </authorList>
    </citation>
    <scope>NUCLEOTIDE SEQUENCE [LARGE SCALE GENOMIC DNA]</scope>
</reference>
<protein>
    <recommendedName>
        <fullName evidence="2">Putative zinc ribbon domain-containing protein</fullName>
    </recommendedName>
</protein>
<accession>A0A2M8ET28</accession>
<evidence type="ECO:0000256" key="1">
    <source>
        <dbReference type="SAM" id="MobiDB-lite"/>
    </source>
</evidence>
<dbReference type="AlphaFoldDB" id="A0A2M8ET28"/>
<sequence>MNCQSCGMPMDKPEDHGGGRPDNLYCKYCTDVQGNLLPRETVKQNMVQFYTQKMGKTPDEAAIEVDKIMATMPVWQVGAAPVSEPPVPPTSEPIIPTEQPTEPVEPQITEPTTPTEPTTEPIAPPVKSEEETPTT</sequence>
<dbReference type="EMBL" id="PFSF01000023">
    <property type="protein sequence ID" value="PJC28269.1"/>
    <property type="molecule type" value="Genomic_DNA"/>
</dbReference>
<name>A0A2M8ET28_9BACT</name>
<evidence type="ECO:0000313" key="4">
    <source>
        <dbReference type="Proteomes" id="UP000229816"/>
    </source>
</evidence>
<proteinExistence type="predicted"/>
<dbReference type="Proteomes" id="UP000229816">
    <property type="component" value="Unassembled WGS sequence"/>
</dbReference>
<comment type="caution">
    <text evidence="3">The sequence shown here is derived from an EMBL/GenBank/DDBJ whole genome shotgun (WGS) entry which is preliminary data.</text>
</comment>
<organism evidence="3 4">
    <name type="scientific">Candidatus Shapirobacteria bacterium CG_4_9_14_0_2_um_filter_39_11</name>
    <dbReference type="NCBI Taxonomy" id="1974478"/>
    <lineage>
        <taxon>Bacteria</taxon>
        <taxon>Candidatus Shapironibacteriota</taxon>
    </lineage>
</organism>
<evidence type="ECO:0000313" key="3">
    <source>
        <dbReference type="EMBL" id="PJC28269.1"/>
    </source>
</evidence>
<gene>
    <name evidence="3" type="ORF">CO054_01110</name>
</gene>
<feature type="region of interest" description="Disordered" evidence="1">
    <location>
        <begin position="80"/>
        <end position="135"/>
    </location>
</feature>
<dbReference type="Pfam" id="PF12674">
    <property type="entry name" value="Zn_ribbon_2"/>
    <property type="match status" value="1"/>
</dbReference>